<dbReference type="InterPro" id="IPR032075">
    <property type="entry name" value="PI-PLC-C1"/>
</dbReference>
<accession>A0A7W5E1P1</accession>
<dbReference type="Pfam" id="PF16670">
    <property type="entry name" value="PI-PLC-C1"/>
    <property type="match status" value="1"/>
</dbReference>
<evidence type="ECO:0000313" key="1">
    <source>
        <dbReference type="EMBL" id="MBB3208548.1"/>
    </source>
</evidence>
<sequence length="368" mass="41479">MPRCRRSFYLVLVLWICLGVCRSGSINAQDLRLNEIQTIGTHNSYRLAPPGEILSLIRLTTPSAAEALDYSHRPIPQQFDDFNIRQLELDLYADPDGGLYSNPIGHASLPQNAATARSHPNVDGAMDAPGMKVLHSPGFDYRSTVATFVAALRQIKEWSQSHPSHVPILVLVELKQSVVGPALVKPVAFNETLLDEVDAEIRSIFTDQELILPDQVRGTHKTLRDAVMKNGWPRLSECRGRVWFALDNEGTLRDRYLDGHPSLRDRVLFVSVDPQHPAAAFRKLNDPIKRFREIQDAVKRGLIVRTRADAETRQARSGDTRRRERAFESGAQYISTDYPVADPRLTDYRVVLPGEVEYRANPVLFPQD</sequence>
<protein>
    <recommendedName>
        <fullName evidence="3">Calcium-dependent phosphoinositide phospholipase C</fullName>
    </recommendedName>
</protein>
<organism evidence="1 2">
    <name type="scientific">Aporhodopirellula rubra</name>
    <dbReference type="NCBI Taxonomy" id="980271"/>
    <lineage>
        <taxon>Bacteria</taxon>
        <taxon>Pseudomonadati</taxon>
        <taxon>Planctomycetota</taxon>
        <taxon>Planctomycetia</taxon>
        <taxon>Pirellulales</taxon>
        <taxon>Pirellulaceae</taxon>
        <taxon>Aporhodopirellula</taxon>
    </lineage>
</organism>
<proteinExistence type="predicted"/>
<dbReference type="InterPro" id="IPR017946">
    <property type="entry name" value="PLC-like_Pdiesterase_TIM-brl"/>
</dbReference>
<reference evidence="1 2" key="1">
    <citation type="submission" date="2020-08" db="EMBL/GenBank/DDBJ databases">
        <title>Genomic Encyclopedia of Type Strains, Phase III (KMG-III): the genomes of soil and plant-associated and newly described type strains.</title>
        <authorList>
            <person name="Whitman W."/>
        </authorList>
    </citation>
    <scope>NUCLEOTIDE SEQUENCE [LARGE SCALE GENOMIC DNA]</scope>
    <source>
        <strain evidence="1 2">CECT 8075</strain>
    </source>
</reference>
<evidence type="ECO:0000313" key="2">
    <source>
        <dbReference type="Proteomes" id="UP000536179"/>
    </source>
</evidence>
<dbReference type="Gene3D" id="3.20.20.190">
    <property type="entry name" value="Phosphatidylinositol (PI) phosphodiesterase"/>
    <property type="match status" value="1"/>
</dbReference>
<keyword evidence="2" id="KW-1185">Reference proteome</keyword>
<dbReference type="CDD" id="cd08589">
    <property type="entry name" value="PI-PLCc_SaPLC1_like"/>
    <property type="match status" value="1"/>
</dbReference>
<name>A0A7W5E1P1_9BACT</name>
<dbReference type="RefSeq" id="WP_184306716.1">
    <property type="nucleotide sequence ID" value="NZ_JACHXU010000016.1"/>
</dbReference>
<dbReference type="AlphaFoldDB" id="A0A7W5E1P1"/>
<dbReference type="GO" id="GO:0008081">
    <property type="term" value="F:phosphoric diester hydrolase activity"/>
    <property type="evidence" value="ECO:0007669"/>
    <property type="project" value="InterPro"/>
</dbReference>
<dbReference type="Proteomes" id="UP000536179">
    <property type="component" value="Unassembled WGS sequence"/>
</dbReference>
<gene>
    <name evidence="1" type="ORF">FHS27_004377</name>
</gene>
<dbReference type="EMBL" id="JACHXU010000016">
    <property type="protein sequence ID" value="MBB3208548.1"/>
    <property type="molecule type" value="Genomic_DNA"/>
</dbReference>
<dbReference type="GO" id="GO:0006629">
    <property type="term" value="P:lipid metabolic process"/>
    <property type="evidence" value="ECO:0007669"/>
    <property type="project" value="InterPro"/>
</dbReference>
<comment type="caution">
    <text evidence="1">The sequence shown here is derived from an EMBL/GenBank/DDBJ whole genome shotgun (WGS) entry which is preliminary data.</text>
</comment>
<dbReference type="SUPFAM" id="SSF51695">
    <property type="entry name" value="PLC-like phosphodiesterases"/>
    <property type="match status" value="1"/>
</dbReference>
<evidence type="ECO:0008006" key="3">
    <source>
        <dbReference type="Google" id="ProtNLM"/>
    </source>
</evidence>